<dbReference type="Pfam" id="PF09397">
    <property type="entry name" value="FtsK_gamma"/>
    <property type="match status" value="1"/>
</dbReference>
<evidence type="ECO:0000256" key="12">
    <source>
        <dbReference type="ARBA" id="ARBA00023136"/>
    </source>
</evidence>
<dbReference type="InterPro" id="IPR036390">
    <property type="entry name" value="WH_DNA-bd_sf"/>
</dbReference>
<dbReference type="InterPro" id="IPR003587">
    <property type="entry name" value="Hint_dom_N"/>
</dbReference>
<evidence type="ECO:0000256" key="15">
    <source>
        <dbReference type="ARBA" id="ARBA00025923"/>
    </source>
</evidence>
<keyword evidence="4" id="KW-1003">Cell membrane</keyword>
<dbReference type="SUPFAM" id="SSF51294">
    <property type="entry name" value="Hedgehog/intein (Hint) domain"/>
    <property type="match status" value="1"/>
</dbReference>
<keyword evidence="7 16" id="KW-0547">Nucleotide-binding</keyword>
<dbReference type="InterPro" id="IPR025199">
    <property type="entry name" value="FtsK_4TM"/>
</dbReference>
<name>A0A7L6BD71_9ACTN</name>
<feature type="transmembrane region" description="Helical" evidence="18">
    <location>
        <begin position="90"/>
        <end position="110"/>
    </location>
</feature>
<feature type="domain" description="DOD-type homing endonuclease" evidence="19">
    <location>
        <begin position="721"/>
        <end position="898"/>
    </location>
</feature>
<gene>
    <name evidence="21" type="ORF">H1D33_14350</name>
</gene>
<protein>
    <recommendedName>
        <fullName evidence="3">DNA translocase FtsK</fullName>
    </recommendedName>
</protein>
<feature type="compositionally biased region" description="Basic residues" evidence="17">
    <location>
        <begin position="26"/>
        <end position="41"/>
    </location>
</feature>
<dbReference type="Gene3D" id="3.40.50.300">
    <property type="entry name" value="P-loop containing nucleotide triphosphate hydrolases"/>
    <property type="match status" value="2"/>
</dbReference>
<dbReference type="InterPro" id="IPR002543">
    <property type="entry name" value="FtsK_dom"/>
</dbReference>
<evidence type="ECO:0000256" key="2">
    <source>
        <dbReference type="ARBA" id="ARBA00006474"/>
    </source>
</evidence>
<dbReference type="SMART" id="SM00306">
    <property type="entry name" value="HintN"/>
    <property type="match status" value="1"/>
</dbReference>
<evidence type="ECO:0000256" key="8">
    <source>
        <dbReference type="ARBA" id="ARBA00022829"/>
    </source>
</evidence>
<dbReference type="PANTHER" id="PTHR22683">
    <property type="entry name" value="SPORULATION PROTEIN RELATED"/>
    <property type="match status" value="1"/>
</dbReference>
<comment type="subunit">
    <text evidence="15">Homohexamer. Forms a ring that surrounds DNA.</text>
</comment>
<dbReference type="Gene3D" id="1.10.10.10">
    <property type="entry name" value="Winged helix-like DNA-binding domain superfamily/Winged helix DNA-binding domain"/>
    <property type="match status" value="1"/>
</dbReference>
<keyword evidence="12 18" id="KW-0472">Membrane</keyword>
<evidence type="ECO:0000256" key="16">
    <source>
        <dbReference type="PROSITE-ProRule" id="PRU00289"/>
    </source>
</evidence>
<keyword evidence="22" id="KW-1185">Reference proteome</keyword>
<keyword evidence="8" id="KW-0159">Chromosome partition</keyword>
<organism evidence="21 22">
    <name type="scientific">Micromonospora robiginosa</name>
    <dbReference type="NCBI Taxonomy" id="2749844"/>
    <lineage>
        <taxon>Bacteria</taxon>
        <taxon>Bacillati</taxon>
        <taxon>Actinomycetota</taxon>
        <taxon>Actinomycetes</taxon>
        <taxon>Micromonosporales</taxon>
        <taxon>Micromonosporaceae</taxon>
        <taxon>Micromonospora</taxon>
    </lineage>
</organism>
<evidence type="ECO:0000256" key="10">
    <source>
        <dbReference type="ARBA" id="ARBA00022989"/>
    </source>
</evidence>
<dbReference type="PRINTS" id="PR00379">
    <property type="entry name" value="INTEIN"/>
</dbReference>
<dbReference type="EMBL" id="CP059322">
    <property type="protein sequence ID" value="QLQ39896.1"/>
    <property type="molecule type" value="Genomic_DNA"/>
</dbReference>
<dbReference type="Pfam" id="PF14528">
    <property type="entry name" value="LAGLIDADG_3"/>
    <property type="match status" value="1"/>
</dbReference>
<dbReference type="InterPro" id="IPR041027">
    <property type="entry name" value="FtsK_alpha"/>
</dbReference>
<evidence type="ECO:0000259" key="20">
    <source>
        <dbReference type="PROSITE" id="PS50901"/>
    </source>
</evidence>
<evidence type="ECO:0000256" key="3">
    <source>
        <dbReference type="ARBA" id="ARBA00020887"/>
    </source>
</evidence>
<evidence type="ECO:0000256" key="18">
    <source>
        <dbReference type="SAM" id="Phobius"/>
    </source>
</evidence>
<evidence type="ECO:0000256" key="11">
    <source>
        <dbReference type="ARBA" id="ARBA00023125"/>
    </source>
</evidence>
<feature type="compositionally biased region" description="Pro residues" evidence="17">
    <location>
        <begin position="268"/>
        <end position="278"/>
    </location>
</feature>
<dbReference type="GO" id="GO:0004519">
    <property type="term" value="F:endonuclease activity"/>
    <property type="evidence" value="ECO:0007669"/>
    <property type="project" value="InterPro"/>
</dbReference>
<keyword evidence="5" id="KW-0132">Cell division</keyword>
<feature type="region of interest" description="Disordered" evidence="17">
    <location>
        <begin position="236"/>
        <end position="280"/>
    </location>
</feature>
<dbReference type="GO" id="GO:0016539">
    <property type="term" value="P:intein-mediated protein splicing"/>
    <property type="evidence" value="ECO:0007669"/>
    <property type="project" value="InterPro"/>
</dbReference>
<evidence type="ECO:0000256" key="1">
    <source>
        <dbReference type="ARBA" id="ARBA00004651"/>
    </source>
</evidence>
<dbReference type="InterPro" id="IPR027417">
    <property type="entry name" value="P-loop_NTPase"/>
</dbReference>
<dbReference type="GO" id="GO:0005524">
    <property type="term" value="F:ATP binding"/>
    <property type="evidence" value="ECO:0007669"/>
    <property type="project" value="UniProtKB-UniRule"/>
</dbReference>
<dbReference type="Pfam" id="PF13491">
    <property type="entry name" value="FtsK_4TM"/>
    <property type="match status" value="1"/>
</dbReference>
<dbReference type="InterPro" id="IPR027434">
    <property type="entry name" value="Homing_endonucl"/>
</dbReference>
<reference evidence="21 22" key="1">
    <citation type="submission" date="2020-07" db="EMBL/GenBank/DDBJ databases">
        <title>A new Micromonospora strain with potent antibiotic activity isolated from the microbiome of a mid-Atlantic deep-sea sponge.</title>
        <authorList>
            <person name="Back C.R."/>
            <person name="Stennett H.L."/>
            <person name="Williams S.E."/>
            <person name="Wang L."/>
            <person name="Ojeda Gomez J."/>
            <person name="Abdulle O.M."/>
            <person name="Duffy T."/>
            <person name="Hendry K.R."/>
            <person name="Powell D."/>
            <person name="Stach J.E."/>
            <person name="Essex-Lopresti A.E."/>
            <person name="Willis C.L."/>
            <person name="Curnow P."/>
            <person name="Race P.R."/>
        </authorList>
    </citation>
    <scope>NUCLEOTIDE SEQUENCE [LARGE SCALE GENOMIC DNA]</scope>
    <source>
        <strain evidence="21 22">28ISP2-46</strain>
    </source>
</reference>
<feature type="compositionally biased region" description="Low complexity" evidence="17">
    <location>
        <begin position="15"/>
        <end position="25"/>
    </location>
</feature>
<evidence type="ECO:0000256" key="7">
    <source>
        <dbReference type="ARBA" id="ARBA00022741"/>
    </source>
</evidence>
<evidence type="ECO:0000259" key="19">
    <source>
        <dbReference type="PROSITE" id="PS50819"/>
    </source>
</evidence>
<keyword evidence="10 18" id="KW-1133">Transmembrane helix</keyword>
<keyword evidence="9 16" id="KW-0067">ATP-binding</keyword>
<dbReference type="InterPro" id="IPR036844">
    <property type="entry name" value="Hint_dom_sf"/>
</dbReference>
<dbReference type="Gene3D" id="3.10.28.10">
    <property type="entry name" value="Homing endonucleases"/>
    <property type="match status" value="1"/>
</dbReference>
<dbReference type="PROSITE" id="PS50819">
    <property type="entry name" value="INTEIN_ENDONUCLEASE"/>
    <property type="match status" value="1"/>
</dbReference>
<dbReference type="SUPFAM" id="SSF52540">
    <property type="entry name" value="P-loop containing nucleoside triphosphate hydrolases"/>
    <property type="match status" value="1"/>
</dbReference>
<feature type="transmembrane region" description="Helical" evidence="18">
    <location>
        <begin position="47"/>
        <end position="69"/>
    </location>
</feature>
<keyword evidence="6 18" id="KW-0812">Transmembrane</keyword>
<evidence type="ECO:0000256" key="14">
    <source>
        <dbReference type="ARBA" id="ARBA00024986"/>
    </source>
</evidence>
<proteinExistence type="inferred from homology"/>
<comment type="caution">
    <text evidence="16">Lacks conserved residue(s) required for the propagation of feature annotation.</text>
</comment>
<feature type="transmembrane region" description="Helical" evidence="18">
    <location>
        <begin position="205"/>
        <end position="228"/>
    </location>
</feature>
<dbReference type="SUPFAM" id="SSF55608">
    <property type="entry name" value="Homing endonucleases"/>
    <property type="match status" value="1"/>
</dbReference>
<dbReference type="PANTHER" id="PTHR22683:SF41">
    <property type="entry name" value="DNA TRANSLOCASE FTSK"/>
    <property type="match status" value="1"/>
</dbReference>
<dbReference type="GO" id="GO:0007059">
    <property type="term" value="P:chromosome segregation"/>
    <property type="evidence" value="ECO:0007669"/>
    <property type="project" value="UniProtKB-KW"/>
</dbReference>
<keyword evidence="11" id="KW-0238">DNA-binding</keyword>
<comment type="function">
    <text evidence="14">Essential cell division protein that coordinates cell division and chromosome segregation. The N-terminus is involved in assembly of the cell-division machinery. The C-terminus functions as a DNA motor that moves dsDNA in an ATP-dependent manner towards the dif recombination site, which is located within the replication terminus region. Required for activation of the Xer recombinase, allowing activation of chromosome unlinking by recombination.</text>
</comment>
<dbReference type="InterPro" id="IPR018541">
    <property type="entry name" value="Ftsk_gamma"/>
</dbReference>
<evidence type="ECO:0000256" key="17">
    <source>
        <dbReference type="SAM" id="MobiDB-lite"/>
    </source>
</evidence>
<dbReference type="GO" id="GO:0003677">
    <property type="term" value="F:DNA binding"/>
    <property type="evidence" value="ECO:0007669"/>
    <property type="project" value="UniProtKB-KW"/>
</dbReference>
<reference evidence="22" key="2">
    <citation type="journal article" date="2021" name="Mar. Drugs">
        <title>A New Micromonospora Strain with Antibiotic Activity Isolated from the Microbiome of a Mid-Atlantic Deep-Sea Sponge.</title>
        <authorList>
            <person name="Back C.R."/>
            <person name="Stennett H.L."/>
            <person name="Williams S.E."/>
            <person name="Wang L."/>
            <person name="Ojeda Gomez J."/>
            <person name="Abdulle O.M."/>
            <person name="Duffy T."/>
            <person name="Neal C."/>
            <person name="Mantell J."/>
            <person name="Jepson M.A."/>
            <person name="Hendry K.R."/>
            <person name="Powell D."/>
            <person name="Stach J.E.M."/>
            <person name="Essex-Lopresti A.E."/>
            <person name="Willis C.L."/>
            <person name="Curnow P."/>
            <person name="Race P.R."/>
        </authorList>
    </citation>
    <scope>NUCLEOTIDE SEQUENCE [LARGE SCALE GENOMIC DNA]</scope>
    <source>
        <strain evidence="22">28ISP2-46</strain>
    </source>
</reference>
<dbReference type="SUPFAM" id="SSF46785">
    <property type="entry name" value="Winged helix' DNA-binding domain"/>
    <property type="match status" value="1"/>
</dbReference>
<dbReference type="Pfam" id="PF17854">
    <property type="entry name" value="FtsK_alpha"/>
    <property type="match status" value="1"/>
</dbReference>
<dbReference type="GO" id="GO:0005886">
    <property type="term" value="C:plasma membrane"/>
    <property type="evidence" value="ECO:0007669"/>
    <property type="project" value="UniProtKB-SubCell"/>
</dbReference>
<dbReference type="FunFam" id="1.10.10.10:FF:000236">
    <property type="entry name" value="Cell division protein FtsK"/>
    <property type="match status" value="1"/>
</dbReference>
<dbReference type="SMART" id="SM00843">
    <property type="entry name" value="Ftsk_gamma"/>
    <property type="match status" value="1"/>
</dbReference>
<feature type="region of interest" description="Disordered" evidence="17">
    <location>
        <begin position="1"/>
        <end position="45"/>
    </location>
</feature>
<feature type="transmembrane region" description="Helical" evidence="18">
    <location>
        <begin position="122"/>
        <end position="145"/>
    </location>
</feature>
<dbReference type="InterPro" id="IPR004860">
    <property type="entry name" value="LAGLIDADG_dom"/>
</dbReference>
<evidence type="ECO:0000256" key="4">
    <source>
        <dbReference type="ARBA" id="ARBA00022475"/>
    </source>
</evidence>
<evidence type="ECO:0000256" key="13">
    <source>
        <dbReference type="ARBA" id="ARBA00023306"/>
    </source>
</evidence>
<comment type="similarity">
    <text evidence="2">Belongs to the FtsK/SpoIIIE/SftA family.</text>
</comment>
<keyword evidence="13" id="KW-0131">Cell cycle</keyword>
<evidence type="ECO:0000256" key="6">
    <source>
        <dbReference type="ARBA" id="ARBA00022692"/>
    </source>
</evidence>
<dbReference type="Proteomes" id="UP000510844">
    <property type="component" value="Chromosome"/>
</dbReference>
<evidence type="ECO:0000256" key="9">
    <source>
        <dbReference type="ARBA" id="ARBA00022840"/>
    </source>
</evidence>
<accession>A0A7L6BD71</accession>
<dbReference type="InterPro" id="IPR050206">
    <property type="entry name" value="FtsK/SpoIIIE/SftA"/>
</dbReference>
<dbReference type="Gene3D" id="3.30.980.40">
    <property type="match status" value="1"/>
</dbReference>
<feature type="domain" description="FtsK" evidence="20">
    <location>
        <begin position="957"/>
        <end position="1162"/>
    </location>
</feature>
<dbReference type="PROSITE" id="PS50901">
    <property type="entry name" value="FTSK"/>
    <property type="match status" value="1"/>
</dbReference>
<evidence type="ECO:0000313" key="21">
    <source>
        <dbReference type="EMBL" id="QLQ39896.1"/>
    </source>
</evidence>
<sequence>MAGRTSQASRRRGASSRGSTNNRARQPAKKAARKPVRRRPARGPSPAAFVGGAVNALWMGLAHSVGWAFRAAGRQAASTRELDPEHRRDGAGLLLFGLAILAAVGIWGGGAGPVGRHLADTVRLFVGAISIVLPVLLMVGAWRLMRTPVDPEHRGRGLVGWGSMLLATAAMLHIGQNPVDEVQRDYAGGLVGAGVGDLLKSAVTAWVAMPLLVLLLVFGLLVVTATPINRIPERLGLRADPADPGLAEEEPAEVEAPPKPARRRPAKRLPPPMDPPGLDPDDELAGVDLQETIVLPRKMPKVPANRKPVEPPEHSPLPTRAEQLALTGLAGDYTLPPANLLGSGAAPKTRSKANDEVIAALTGVFEQFDVDAAVTGFTRGPTVTRYEVELGPGVKVERITQLSRNIAYAVKSPDVRILSPIPGKSAVGVEIPNTDPENVSLGDVLRSRAATSDHHPMVVALGKDIEGGYVVANLAKMPHILVAGATGAGKALALDTPIVTPTGWSTMADLRVGDQVFDELGRPCNVVAATPVMHGRPCYEVEFSDGTVIVADAEHQWRTTTRAGRTQRKHRWKNGSYWAEDDRDLVARRVEEVLGEPDRPTSSGEVVSDLGAQFRNVLYQALRSIPTEARLARRPYERGGRQLTRWVKTYSRHRMYGSLSQQVLAPGRSTSRQVHDAAPVTTRQIAESLRVGPRGEWTNHAIDVAQPLVCPEVELPIAPYTLGCWLGDGTTGAASITSADEEILDGIRSEGYEVLKQPASELLYTISNRQERAHRILAALRLVEQGMSGPKAARQAGVSNTAVYLARKAGLCCDAAPSGPERSAPVMPYRTMRAMFRELGDKHIPLAYQRGSETQRRALLAGLLDTDGTVSKRGGVELALTSERLAQDALELILGLGYQATMTTKLVKGRSLATSTCYRIHFTPPDKVFRLTRKASRQVTQIRSSTMRRYIVDVRPVSSVAVRCIEVDSPSHLFLAGRTLIPTHNSSLLNSLLVSILTRATPDEVRLLLVDPKRVELTSYEGVPHLVTPIVTNPKKAADSLEWVVREMDMRYDDLAANGVRHIDDFNRKVRNGEIKAPPGSEREMRPYPYLLVIVDELADLMMVAPRDVEDSVVRITQLARAAGIHLVLATQRPSVDVVTGLIKANVPSRLAFATSSLADSRVILDQPGAEKLLGRGDGLFLPMGASKPVRIQGAWVTEREIADVVKFCKDQREPEFRPDVLAPAQDSKKKIDEDIGDDLDLLVQAVELVVTSQFGSTSMLQRKLRVGFAKAGRLMDLMETRGVVGPSEGSKARDVLVKPDELEEVLAGLRGGEE</sequence>
<evidence type="ECO:0000313" key="22">
    <source>
        <dbReference type="Proteomes" id="UP000510844"/>
    </source>
</evidence>
<dbReference type="InterPro" id="IPR004042">
    <property type="entry name" value="Intein_endonuc_central"/>
</dbReference>
<dbReference type="InterPro" id="IPR036388">
    <property type="entry name" value="WH-like_DNA-bd_sf"/>
</dbReference>
<evidence type="ECO:0000256" key="5">
    <source>
        <dbReference type="ARBA" id="ARBA00022618"/>
    </source>
</evidence>
<dbReference type="InterPro" id="IPR006142">
    <property type="entry name" value="INTEIN"/>
</dbReference>
<comment type="subcellular location">
    <subcellularLocation>
        <location evidence="1">Cell membrane</location>
        <topology evidence="1">Multi-pass membrane protein</topology>
    </subcellularLocation>
</comment>
<dbReference type="Pfam" id="PF01580">
    <property type="entry name" value="FtsK_SpoIIIE"/>
    <property type="match status" value="2"/>
</dbReference>
<dbReference type="GO" id="GO:0051301">
    <property type="term" value="P:cell division"/>
    <property type="evidence" value="ECO:0007669"/>
    <property type="project" value="UniProtKB-KW"/>
</dbReference>